<evidence type="ECO:0000313" key="2">
    <source>
        <dbReference type="Proteomes" id="UP000765509"/>
    </source>
</evidence>
<sequence>MKISLKKCHFGFKEIKALGHVVSGSSLGINKNKVSTVLLKPMPQTKREIQSFLGLAGYHRKHIEDFASIARLLYKLCDKYTVFEMTVERFKALPTAPLLLIPDFKLPFKPYIDSSGYGLGAELYQV</sequence>
<dbReference type="InterPro" id="IPR051320">
    <property type="entry name" value="Viral_Replic_Matur_Polypro"/>
</dbReference>
<organism evidence="1 2">
    <name type="scientific">Austropuccinia psidii MF-1</name>
    <dbReference type="NCBI Taxonomy" id="1389203"/>
    <lineage>
        <taxon>Eukaryota</taxon>
        <taxon>Fungi</taxon>
        <taxon>Dikarya</taxon>
        <taxon>Basidiomycota</taxon>
        <taxon>Pucciniomycotina</taxon>
        <taxon>Pucciniomycetes</taxon>
        <taxon>Pucciniales</taxon>
        <taxon>Sphaerophragmiaceae</taxon>
        <taxon>Austropuccinia</taxon>
    </lineage>
</organism>
<dbReference type="PANTHER" id="PTHR33064">
    <property type="entry name" value="POL PROTEIN"/>
    <property type="match status" value="1"/>
</dbReference>
<dbReference type="SUPFAM" id="SSF56672">
    <property type="entry name" value="DNA/RNA polymerases"/>
    <property type="match status" value="1"/>
</dbReference>
<dbReference type="InterPro" id="IPR043128">
    <property type="entry name" value="Rev_trsase/Diguanyl_cyclase"/>
</dbReference>
<proteinExistence type="predicted"/>
<reference evidence="1" key="1">
    <citation type="submission" date="2021-03" db="EMBL/GenBank/DDBJ databases">
        <title>Draft genome sequence of rust myrtle Austropuccinia psidii MF-1, a brazilian biotype.</title>
        <authorList>
            <person name="Quecine M.C."/>
            <person name="Pachon D.M.R."/>
            <person name="Bonatelli M.L."/>
            <person name="Correr F.H."/>
            <person name="Franceschini L.M."/>
            <person name="Leite T.F."/>
            <person name="Margarido G.R.A."/>
            <person name="Almeida C.A."/>
            <person name="Ferrarezi J.A."/>
            <person name="Labate C.A."/>
        </authorList>
    </citation>
    <scope>NUCLEOTIDE SEQUENCE</scope>
    <source>
        <strain evidence="1">MF-1</strain>
    </source>
</reference>
<gene>
    <name evidence="1" type="ORF">O181_120135</name>
</gene>
<dbReference type="PANTHER" id="PTHR33064:SF37">
    <property type="entry name" value="RIBONUCLEASE H"/>
    <property type="match status" value="1"/>
</dbReference>
<keyword evidence="2" id="KW-1185">Reference proteome</keyword>
<dbReference type="AlphaFoldDB" id="A0A9Q3KJL4"/>
<name>A0A9Q3KJL4_9BASI</name>
<accession>A0A9Q3KJL4</accession>
<dbReference type="EMBL" id="AVOT02107484">
    <property type="protein sequence ID" value="MBW0580420.1"/>
    <property type="molecule type" value="Genomic_DNA"/>
</dbReference>
<dbReference type="OrthoDB" id="4369127at2759"/>
<evidence type="ECO:0000313" key="1">
    <source>
        <dbReference type="EMBL" id="MBW0580420.1"/>
    </source>
</evidence>
<comment type="caution">
    <text evidence="1">The sequence shown here is derived from an EMBL/GenBank/DDBJ whole genome shotgun (WGS) entry which is preliminary data.</text>
</comment>
<dbReference type="InterPro" id="IPR043502">
    <property type="entry name" value="DNA/RNA_pol_sf"/>
</dbReference>
<dbReference type="Proteomes" id="UP000765509">
    <property type="component" value="Unassembled WGS sequence"/>
</dbReference>
<evidence type="ECO:0008006" key="3">
    <source>
        <dbReference type="Google" id="ProtNLM"/>
    </source>
</evidence>
<protein>
    <recommendedName>
        <fullName evidence="3">Reverse transcriptase/retrotransposon-derived protein RNase H-like domain-containing protein</fullName>
    </recommendedName>
</protein>
<dbReference type="Gene3D" id="3.30.70.270">
    <property type="match status" value="1"/>
</dbReference>